<keyword evidence="1" id="KW-1133">Transmembrane helix</keyword>
<reference evidence="2" key="1">
    <citation type="submission" date="2023-02" db="EMBL/GenBank/DDBJ databases">
        <title>Host association and intracellularity evolved multiple times independently in the Rickettsiales.</title>
        <authorList>
            <person name="Castelli M."/>
            <person name="Nardi T."/>
            <person name="Gammuto L."/>
            <person name="Bellinzona G."/>
            <person name="Sabaneyeva E."/>
            <person name="Potekhin A."/>
            <person name="Serra V."/>
            <person name="Petroni G."/>
            <person name="Sassera D."/>
        </authorList>
    </citation>
    <scope>NUCLEOTIDE SEQUENCE</scope>
    <source>
        <strain evidence="2">USBL-36I1</strain>
    </source>
</reference>
<feature type="transmembrane region" description="Helical" evidence="1">
    <location>
        <begin position="72"/>
        <end position="91"/>
    </location>
</feature>
<evidence type="ECO:0000256" key="1">
    <source>
        <dbReference type="SAM" id="Phobius"/>
    </source>
</evidence>
<evidence type="ECO:0000313" key="3">
    <source>
        <dbReference type="Proteomes" id="UP001289135"/>
    </source>
</evidence>
<name>A0AAE5AHV2_9RICK</name>
<gene>
    <name evidence="2" type="ORF">Lyticum_00609</name>
</gene>
<comment type="caution">
    <text evidence="2">The sequence shown here is derived from an EMBL/GenBank/DDBJ whole genome shotgun (WGS) entry which is preliminary data.</text>
</comment>
<keyword evidence="3" id="KW-1185">Reference proteome</keyword>
<keyword evidence="1" id="KW-0472">Membrane</keyword>
<feature type="transmembrane region" description="Helical" evidence="1">
    <location>
        <begin position="45"/>
        <end position="66"/>
    </location>
</feature>
<feature type="transmembrane region" description="Helical" evidence="1">
    <location>
        <begin position="6"/>
        <end position="24"/>
    </location>
</feature>
<dbReference type="EMBL" id="JARGYU010000002">
    <property type="protein sequence ID" value="MDZ5761431.1"/>
    <property type="molecule type" value="Genomic_DNA"/>
</dbReference>
<dbReference type="RefSeq" id="WP_322498856.1">
    <property type="nucleotide sequence ID" value="NZ_JARGYU010000002.1"/>
</dbReference>
<evidence type="ECO:0000313" key="2">
    <source>
        <dbReference type="EMBL" id="MDZ5761431.1"/>
    </source>
</evidence>
<protein>
    <submittedName>
        <fullName evidence="2">Uncharacterized protein</fullName>
    </submittedName>
</protein>
<keyword evidence="1" id="KW-0812">Transmembrane</keyword>
<sequence>MQNIIEFFHVFPLFVIVALYFLKSKYAMYFSFLRTANKSLNAKKFNIVIIQLIISSIGVAFGANAHHFSHSYIIDPCLIYSAIMLFSAISVKNAPVTTIRIKK</sequence>
<dbReference type="Proteomes" id="UP001289135">
    <property type="component" value="Unassembled WGS sequence"/>
</dbReference>
<proteinExistence type="predicted"/>
<accession>A0AAE5AHV2</accession>
<organism evidence="2 3">
    <name type="scientific">Lyticum sinuosum</name>
    <dbReference type="NCBI Taxonomy" id="1332059"/>
    <lineage>
        <taxon>Bacteria</taxon>
        <taxon>Pseudomonadati</taxon>
        <taxon>Pseudomonadota</taxon>
        <taxon>Alphaproteobacteria</taxon>
        <taxon>Rickettsiales</taxon>
        <taxon>Lyticum</taxon>
    </lineage>
</organism>
<dbReference type="AlphaFoldDB" id="A0AAE5AHV2"/>